<feature type="transmembrane region" description="Helical" evidence="6">
    <location>
        <begin position="328"/>
        <end position="348"/>
    </location>
</feature>
<feature type="transmembrane region" description="Helical" evidence="6">
    <location>
        <begin position="166"/>
        <end position="184"/>
    </location>
</feature>
<dbReference type="Pfam" id="PF07690">
    <property type="entry name" value="MFS_1"/>
    <property type="match status" value="1"/>
</dbReference>
<evidence type="ECO:0000256" key="1">
    <source>
        <dbReference type="ARBA" id="ARBA00004651"/>
    </source>
</evidence>
<evidence type="ECO:0000313" key="8">
    <source>
        <dbReference type="EMBL" id="SPC34130.1"/>
    </source>
</evidence>
<dbReference type="InterPro" id="IPR036259">
    <property type="entry name" value="MFS_trans_sf"/>
</dbReference>
<keyword evidence="2" id="KW-1003">Cell membrane</keyword>
<gene>
    <name evidence="8" type="ORF">NCAV_0953</name>
</gene>
<dbReference type="EMBL" id="LT981265">
    <property type="protein sequence ID" value="SPC34130.1"/>
    <property type="molecule type" value="Genomic_DNA"/>
</dbReference>
<dbReference type="Gene3D" id="1.20.1250.20">
    <property type="entry name" value="MFS general substrate transporter like domains"/>
    <property type="match status" value="2"/>
</dbReference>
<sequence>MRASGNKALRVILLLGLVSLAADMVYEGARSIIGPYLLILGASATLVGLVAGIGEIASYGSRILFGYAADKSRKHWTLIITGYAMILSLPALAFANRLDIASTLIILERLGKAIRTPSRDVIIAHTASSIGRGKGFGIHEAMDQIGAVIGPLIVAIVMNYKGYNDAFLYLFIPATATLPLLMYARRHAVLLDSDAYTSIHARASIGSIPRLLWLYLAFVSISVAGFAHFQIISYHIKFTSAMDDVYIPILFALAMGVDALIAIIVGHIFDRKGLLVLILVPLTTLPIAPLAFSTNPTFIVAGAVLWGIVMGMQETIMRASIATMVDRARLATAYGLFNGIYGIAWFSGSIMMGMLYESSVLGVITFSVTLSIASMLLLLVMLKVLEASSNS</sequence>
<dbReference type="InterPro" id="IPR020846">
    <property type="entry name" value="MFS_dom"/>
</dbReference>
<feature type="transmembrane region" description="Helical" evidence="6">
    <location>
        <begin position="212"/>
        <end position="233"/>
    </location>
</feature>
<dbReference type="InterPro" id="IPR052425">
    <property type="entry name" value="Uncharacterized_MFS-type"/>
</dbReference>
<evidence type="ECO:0000256" key="5">
    <source>
        <dbReference type="ARBA" id="ARBA00023136"/>
    </source>
</evidence>
<accession>A0A2K5AR51</accession>
<dbReference type="PANTHER" id="PTHR42688:SF1">
    <property type="entry name" value="BLR5212 PROTEIN"/>
    <property type="match status" value="1"/>
</dbReference>
<dbReference type="RefSeq" id="WP_103287146.1">
    <property type="nucleotide sequence ID" value="NZ_LT981265.1"/>
</dbReference>
<reference evidence="9" key="1">
    <citation type="submission" date="2018-01" db="EMBL/GenBank/DDBJ databases">
        <authorList>
            <person name="Kerou L M."/>
        </authorList>
    </citation>
    <scope>NUCLEOTIDE SEQUENCE [LARGE SCALE GENOMIC DNA]</scope>
    <source>
        <strain evidence="9">SCU2</strain>
    </source>
</reference>
<feature type="domain" description="Major facilitator superfamily (MFS) profile" evidence="7">
    <location>
        <begin position="9"/>
        <end position="388"/>
    </location>
</feature>
<keyword evidence="3 6" id="KW-0812">Transmembrane</keyword>
<dbReference type="GO" id="GO:0005886">
    <property type="term" value="C:plasma membrane"/>
    <property type="evidence" value="ECO:0007669"/>
    <property type="project" value="UniProtKB-SubCell"/>
</dbReference>
<evidence type="ECO:0000256" key="4">
    <source>
        <dbReference type="ARBA" id="ARBA00022989"/>
    </source>
</evidence>
<feature type="transmembrane region" description="Helical" evidence="6">
    <location>
        <begin position="32"/>
        <end position="54"/>
    </location>
</feature>
<evidence type="ECO:0000313" key="9">
    <source>
        <dbReference type="Proteomes" id="UP000236248"/>
    </source>
</evidence>
<evidence type="ECO:0000259" key="7">
    <source>
        <dbReference type="PROSITE" id="PS50850"/>
    </source>
</evidence>
<feature type="transmembrane region" description="Helical" evidence="6">
    <location>
        <begin position="75"/>
        <end position="95"/>
    </location>
</feature>
<keyword evidence="4 6" id="KW-1133">Transmembrane helix</keyword>
<name>A0A2K5AR51_9ARCH</name>
<feature type="transmembrane region" description="Helical" evidence="6">
    <location>
        <begin position="360"/>
        <end position="382"/>
    </location>
</feature>
<dbReference type="CDD" id="cd17370">
    <property type="entry name" value="MFS_MJ1317_like"/>
    <property type="match status" value="1"/>
</dbReference>
<dbReference type="GeneID" id="41594997"/>
<keyword evidence="9" id="KW-1185">Reference proteome</keyword>
<feature type="transmembrane region" description="Helical" evidence="6">
    <location>
        <begin position="298"/>
        <end position="316"/>
    </location>
</feature>
<evidence type="ECO:0000256" key="2">
    <source>
        <dbReference type="ARBA" id="ARBA00022475"/>
    </source>
</evidence>
<dbReference type="InterPro" id="IPR011701">
    <property type="entry name" value="MFS"/>
</dbReference>
<evidence type="ECO:0000256" key="3">
    <source>
        <dbReference type="ARBA" id="ARBA00022692"/>
    </source>
</evidence>
<dbReference type="GO" id="GO:0022857">
    <property type="term" value="F:transmembrane transporter activity"/>
    <property type="evidence" value="ECO:0007669"/>
    <property type="project" value="InterPro"/>
</dbReference>
<dbReference type="KEGG" id="ncv:NCAV_0953"/>
<dbReference type="PANTHER" id="PTHR42688">
    <property type="entry name" value="CONSERVED PROTEIN"/>
    <property type="match status" value="1"/>
</dbReference>
<dbReference type="PROSITE" id="PS50850">
    <property type="entry name" value="MFS"/>
    <property type="match status" value="1"/>
</dbReference>
<dbReference type="Proteomes" id="UP000236248">
    <property type="component" value="Chromosome NCAV"/>
</dbReference>
<dbReference type="AlphaFoldDB" id="A0A2K5AR51"/>
<comment type="subcellular location">
    <subcellularLocation>
        <location evidence="1">Cell membrane</location>
        <topology evidence="1">Multi-pass membrane protein</topology>
    </subcellularLocation>
</comment>
<feature type="transmembrane region" description="Helical" evidence="6">
    <location>
        <begin position="245"/>
        <end position="266"/>
    </location>
</feature>
<keyword evidence="5 6" id="KW-0472">Membrane</keyword>
<dbReference type="SUPFAM" id="SSF103473">
    <property type="entry name" value="MFS general substrate transporter"/>
    <property type="match status" value="1"/>
</dbReference>
<protein>
    <submittedName>
        <fullName evidence="8">MFS transporter</fullName>
    </submittedName>
</protein>
<proteinExistence type="predicted"/>
<evidence type="ECO:0000256" key="6">
    <source>
        <dbReference type="SAM" id="Phobius"/>
    </source>
</evidence>
<organism evidence="8 9">
    <name type="scientific">Candidatus Nitrosocaldus cavascurensis</name>
    <dbReference type="NCBI Taxonomy" id="2058097"/>
    <lineage>
        <taxon>Archaea</taxon>
        <taxon>Nitrososphaerota</taxon>
        <taxon>Nitrososphaeria</taxon>
        <taxon>Candidatus Nitrosocaldales</taxon>
        <taxon>Candidatus Nitrosocaldaceae</taxon>
        <taxon>Candidatus Nitrosocaldus</taxon>
    </lineage>
</organism>